<dbReference type="Proteomes" id="UP000714380">
    <property type="component" value="Unassembled WGS sequence"/>
</dbReference>
<evidence type="ECO:0000256" key="1">
    <source>
        <dbReference type="SAM" id="Phobius"/>
    </source>
</evidence>
<evidence type="ECO:0000313" key="3">
    <source>
        <dbReference type="Proteomes" id="UP000714380"/>
    </source>
</evidence>
<feature type="transmembrane region" description="Helical" evidence="1">
    <location>
        <begin position="12"/>
        <end position="33"/>
    </location>
</feature>
<reference evidence="2 3" key="1">
    <citation type="submission" date="2020-12" db="EMBL/GenBank/DDBJ databases">
        <title>Novel Thalassolituus-related marine hydrocarbonoclastic bacteria mediated algae-derived hydrocarbons mineralization in twilight zone of the northern South China Sea.</title>
        <authorList>
            <person name="Dong C."/>
        </authorList>
    </citation>
    <scope>NUCLEOTIDE SEQUENCE [LARGE SCALE GENOMIC DNA]</scope>
    <source>
        <strain evidence="2 3">IMCC1826</strain>
    </source>
</reference>
<accession>A0ABS7ZNR7</accession>
<comment type="caution">
    <text evidence="2">The sequence shown here is derived from an EMBL/GenBank/DDBJ whole genome shotgun (WGS) entry which is preliminary data.</text>
</comment>
<proteinExistence type="predicted"/>
<protein>
    <submittedName>
        <fullName evidence="2">Uncharacterized protein</fullName>
    </submittedName>
</protein>
<feature type="transmembrane region" description="Helical" evidence="1">
    <location>
        <begin position="101"/>
        <end position="126"/>
    </location>
</feature>
<keyword evidence="3" id="KW-1185">Reference proteome</keyword>
<dbReference type="EMBL" id="JAEDAH010000020">
    <property type="protein sequence ID" value="MCA6062873.1"/>
    <property type="molecule type" value="Genomic_DNA"/>
</dbReference>
<evidence type="ECO:0000313" key="2">
    <source>
        <dbReference type="EMBL" id="MCA6062873.1"/>
    </source>
</evidence>
<keyword evidence="1" id="KW-0812">Transmembrane</keyword>
<dbReference type="RefSeq" id="WP_225672313.1">
    <property type="nucleotide sequence ID" value="NZ_JAEDAH010000020.1"/>
</dbReference>
<name>A0ABS7ZNR7_9GAMM</name>
<sequence>MSEVVLQQAFMLWMYSILAFWIWGGVSVGFLVATPRSFLEKYFSEPYFGPGELAFLSGFPTNLMRNVMFIRLLASPSSGKKRGLTEAYKDVPGWLIKFARFLYITLLLVLAWFLGVTVFWCIYIVFYH</sequence>
<keyword evidence="1" id="KW-0472">Membrane</keyword>
<gene>
    <name evidence="2" type="ORF">I9W95_04545</name>
</gene>
<organism evidence="2 3">
    <name type="scientific">Thalassolituus marinus</name>
    <dbReference type="NCBI Taxonomy" id="671053"/>
    <lineage>
        <taxon>Bacteria</taxon>
        <taxon>Pseudomonadati</taxon>
        <taxon>Pseudomonadota</taxon>
        <taxon>Gammaproteobacteria</taxon>
        <taxon>Oceanospirillales</taxon>
        <taxon>Oceanospirillaceae</taxon>
        <taxon>Thalassolituus</taxon>
    </lineage>
</organism>
<keyword evidence="1" id="KW-1133">Transmembrane helix</keyword>